<evidence type="ECO:0000313" key="2">
    <source>
        <dbReference type="Proteomes" id="UP000324222"/>
    </source>
</evidence>
<evidence type="ECO:0000313" key="1">
    <source>
        <dbReference type="EMBL" id="MPC29917.1"/>
    </source>
</evidence>
<name>A0A5B7E989_PORTR</name>
<comment type="caution">
    <text evidence="1">The sequence shown here is derived from an EMBL/GenBank/DDBJ whole genome shotgun (WGS) entry which is preliminary data.</text>
</comment>
<sequence>MPPCLLSFDEPYLYDLKARFTQKVRAELSTPAGVKSVTPNNTWSIMKSSNVSMHEEQSIHISHTNKPRHISLRPYRQTLHRSQEQEGEEHMTFP</sequence>
<dbReference type="EMBL" id="VSRR010002159">
    <property type="protein sequence ID" value="MPC29917.1"/>
    <property type="molecule type" value="Genomic_DNA"/>
</dbReference>
<reference evidence="1 2" key="1">
    <citation type="submission" date="2019-05" db="EMBL/GenBank/DDBJ databases">
        <title>Another draft genome of Portunus trituberculatus and its Hox gene families provides insights of decapod evolution.</title>
        <authorList>
            <person name="Jeong J.-H."/>
            <person name="Song I."/>
            <person name="Kim S."/>
            <person name="Choi T."/>
            <person name="Kim D."/>
            <person name="Ryu S."/>
            <person name="Kim W."/>
        </authorList>
    </citation>
    <scope>NUCLEOTIDE SEQUENCE [LARGE SCALE GENOMIC DNA]</scope>
    <source>
        <tissue evidence="1">Muscle</tissue>
    </source>
</reference>
<protein>
    <submittedName>
        <fullName evidence="1">Uncharacterized protein</fullName>
    </submittedName>
</protein>
<proteinExistence type="predicted"/>
<accession>A0A5B7E989</accession>
<gene>
    <name evidence="1" type="ORF">E2C01_023170</name>
</gene>
<keyword evidence="2" id="KW-1185">Reference proteome</keyword>
<organism evidence="1 2">
    <name type="scientific">Portunus trituberculatus</name>
    <name type="common">Swimming crab</name>
    <name type="synonym">Neptunus trituberculatus</name>
    <dbReference type="NCBI Taxonomy" id="210409"/>
    <lineage>
        <taxon>Eukaryota</taxon>
        <taxon>Metazoa</taxon>
        <taxon>Ecdysozoa</taxon>
        <taxon>Arthropoda</taxon>
        <taxon>Crustacea</taxon>
        <taxon>Multicrustacea</taxon>
        <taxon>Malacostraca</taxon>
        <taxon>Eumalacostraca</taxon>
        <taxon>Eucarida</taxon>
        <taxon>Decapoda</taxon>
        <taxon>Pleocyemata</taxon>
        <taxon>Brachyura</taxon>
        <taxon>Eubrachyura</taxon>
        <taxon>Portunoidea</taxon>
        <taxon>Portunidae</taxon>
        <taxon>Portuninae</taxon>
        <taxon>Portunus</taxon>
    </lineage>
</organism>
<dbReference type="Proteomes" id="UP000324222">
    <property type="component" value="Unassembled WGS sequence"/>
</dbReference>
<dbReference type="AlphaFoldDB" id="A0A5B7E989"/>